<evidence type="ECO:0000313" key="10">
    <source>
        <dbReference type="Proteomes" id="UP001595859"/>
    </source>
</evidence>
<keyword evidence="6" id="KW-1133">Transmembrane helix</keyword>
<keyword evidence="3 7" id="KW-0732">Signal</keyword>
<dbReference type="EMBL" id="JBHSIS010000006">
    <property type="protein sequence ID" value="MFC4854024.1"/>
    <property type="molecule type" value="Genomic_DNA"/>
</dbReference>
<feature type="domain" description="Gram-positive cocci surface proteins LPxTG" evidence="8">
    <location>
        <begin position="525"/>
        <end position="559"/>
    </location>
</feature>
<evidence type="ECO:0000256" key="5">
    <source>
        <dbReference type="SAM" id="MobiDB-lite"/>
    </source>
</evidence>
<evidence type="ECO:0000259" key="8">
    <source>
        <dbReference type="PROSITE" id="PS50847"/>
    </source>
</evidence>
<dbReference type="InterPro" id="IPR013783">
    <property type="entry name" value="Ig-like_fold"/>
</dbReference>
<evidence type="ECO:0000256" key="6">
    <source>
        <dbReference type="SAM" id="Phobius"/>
    </source>
</evidence>
<evidence type="ECO:0000313" key="9">
    <source>
        <dbReference type="EMBL" id="MFC4854024.1"/>
    </source>
</evidence>
<evidence type="ECO:0000256" key="4">
    <source>
        <dbReference type="ARBA" id="ARBA00023088"/>
    </source>
</evidence>
<dbReference type="InterPro" id="IPR019931">
    <property type="entry name" value="LPXTG_anchor"/>
</dbReference>
<accession>A0ABV9RYN4</accession>
<protein>
    <submittedName>
        <fullName evidence="9">Carboxypeptidase-like regulatory domain-containing protein</fullName>
    </submittedName>
</protein>
<name>A0ABV9RYN4_9PSEU</name>
<evidence type="ECO:0000256" key="7">
    <source>
        <dbReference type="SAM" id="SignalP"/>
    </source>
</evidence>
<keyword evidence="4" id="KW-0572">Peptidoglycan-anchor</keyword>
<feature type="region of interest" description="Disordered" evidence="5">
    <location>
        <begin position="478"/>
        <end position="526"/>
    </location>
</feature>
<gene>
    <name evidence="9" type="ORF">ACFPCV_10970</name>
</gene>
<dbReference type="Proteomes" id="UP001595859">
    <property type="component" value="Unassembled WGS sequence"/>
</dbReference>
<dbReference type="Gene3D" id="2.60.40.10">
    <property type="entry name" value="Immunoglobulins"/>
    <property type="match status" value="2"/>
</dbReference>
<keyword evidence="1" id="KW-0134">Cell wall</keyword>
<evidence type="ECO:0000256" key="3">
    <source>
        <dbReference type="ARBA" id="ARBA00022729"/>
    </source>
</evidence>
<comment type="caution">
    <text evidence="9">The sequence shown here is derived from an EMBL/GenBank/DDBJ whole genome shotgun (WGS) entry which is preliminary data.</text>
</comment>
<sequence length="559" mass="57903">MSTLGVVVAAAVLVMSPVAVADPTESTSPSAPPTTETTETTTAKTTETPAESSAPGPGAPGETPREDAAPASIDDFTVSATFDKTSYATGEDMRITVSIKNNGTTATTVSADAGWSPAPDHVRVRDSGDLRSDVPIAAGATVTMAFVGGIGNPDVTTGRLRLSVWDETGATEFFEFTIPVTPRFAHASGTAFDDRDGDNRLDAGEELGGVTLTWQNSLYDASRFTVTTGPDGTFSLPRLPTAPYFVSGTAPDGLLIGYRSVTVDESGLDDLLFRAVRQITDLAVDLEFTEDTYRRDDTPTVRVTLTNNGDLPLTGILAYCNRGGGSQGMQGAGPGWGALAEDGVDIAPHSTLELTVTEPMPEHAYLYGHVVVGCDFGYSGVDEGNPYDNDRAAVPGMRGDIVGFVGRDETGLAGVRVVLVSDGHCPIVAEATTGEDGRFALHQVPVGLYDLYLYPPAGWRIKNSNPSHTQLVGAGPADHYIQAEPGDTPTPELPEQPADCAPGGGQDTTTTSVPPAPQGSAPPGLASTGASIAAPAAVGVLALLTGLGALLVTRRRRTT</sequence>
<dbReference type="RefSeq" id="WP_378055985.1">
    <property type="nucleotide sequence ID" value="NZ_JBHSIS010000006.1"/>
</dbReference>
<keyword evidence="6" id="KW-0812">Transmembrane</keyword>
<reference evidence="10" key="1">
    <citation type="journal article" date="2019" name="Int. J. Syst. Evol. Microbiol.">
        <title>The Global Catalogue of Microorganisms (GCM) 10K type strain sequencing project: providing services to taxonomists for standard genome sequencing and annotation.</title>
        <authorList>
            <consortium name="The Broad Institute Genomics Platform"/>
            <consortium name="The Broad Institute Genome Sequencing Center for Infectious Disease"/>
            <person name="Wu L."/>
            <person name="Ma J."/>
        </authorList>
    </citation>
    <scope>NUCLEOTIDE SEQUENCE [LARGE SCALE GENOMIC DNA]</scope>
    <source>
        <strain evidence="10">ZS-22-S1</strain>
    </source>
</reference>
<evidence type="ECO:0000256" key="1">
    <source>
        <dbReference type="ARBA" id="ARBA00022512"/>
    </source>
</evidence>
<feature type="transmembrane region" description="Helical" evidence="6">
    <location>
        <begin position="532"/>
        <end position="553"/>
    </location>
</feature>
<keyword evidence="2" id="KW-0964">Secreted</keyword>
<keyword evidence="6" id="KW-0472">Membrane</keyword>
<dbReference type="SUPFAM" id="SSF117074">
    <property type="entry name" value="Hypothetical protein PA1324"/>
    <property type="match status" value="1"/>
</dbReference>
<dbReference type="SUPFAM" id="SSF49478">
    <property type="entry name" value="Cna protein B-type domain"/>
    <property type="match status" value="1"/>
</dbReference>
<evidence type="ECO:0000256" key="2">
    <source>
        <dbReference type="ARBA" id="ARBA00022525"/>
    </source>
</evidence>
<organism evidence="9 10">
    <name type="scientific">Actinophytocola glycyrrhizae</name>
    <dbReference type="NCBI Taxonomy" id="2044873"/>
    <lineage>
        <taxon>Bacteria</taxon>
        <taxon>Bacillati</taxon>
        <taxon>Actinomycetota</taxon>
        <taxon>Actinomycetes</taxon>
        <taxon>Pseudonocardiales</taxon>
        <taxon>Pseudonocardiaceae</taxon>
    </lineage>
</organism>
<proteinExistence type="predicted"/>
<feature type="chain" id="PRO_5045613759" evidence="7">
    <location>
        <begin position="22"/>
        <end position="559"/>
    </location>
</feature>
<feature type="signal peptide" evidence="7">
    <location>
        <begin position="1"/>
        <end position="21"/>
    </location>
</feature>
<feature type="region of interest" description="Disordered" evidence="5">
    <location>
        <begin position="21"/>
        <end position="73"/>
    </location>
</feature>
<dbReference type="PROSITE" id="PS50847">
    <property type="entry name" value="GRAM_POS_ANCHORING"/>
    <property type="match status" value="1"/>
</dbReference>
<feature type="compositionally biased region" description="Low complexity" evidence="5">
    <location>
        <begin position="21"/>
        <end position="62"/>
    </location>
</feature>
<keyword evidence="10" id="KW-1185">Reference proteome</keyword>